<sequence length="400" mass="46132">MFEISGNNLVSYPAVVAYGPARTSPAEFENRTARMLVWVAFVQFDFRTPPDLSERVHMLPRLGTRLATIIDAKDTSCSQEEKFYWKVSGPINRFFRVTHTSEQVFSEHPMKKKDVYISSLGRYRNQFGKKVLSKGMAETATVSLIVACLALAGTVINSAFTAWQNIYLEKMKHRNTFETVVSKYRDPLHNAATDLSSKLVNLMDKGLANLNSYRDDYVVKHTCFVIGQFLSWVYILRIELQFLHPLSDMGRIYMTLNKIRKVLLTDSYSDSYTDTSFMIWSGEQQAIGEIMTIEGKDGRMKCMGFSTFVREWDKDDGASELQLQKWFNTIVAAIRGWNRTSHNHQRRLKHLHHLLVELIDELDVKRLHYPVDDRTTRLGPEDRHCPCRHCQGARNEKSAI</sequence>
<reference evidence="1 2" key="1">
    <citation type="journal article" date="2019" name="Nat. Ecol. Evol.">
        <title>Megaphylogeny resolves global patterns of mushroom evolution.</title>
        <authorList>
            <person name="Varga T."/>
            <person name="Krizsan K."/>
            <person name="Foldi C."/>
            <person name="Dima B."/>
            <person name="Sanchez-Garcia M."/>
            <person name="Sanchez-Ramirez S."/>
            <person name="Szollosi G.J."/>
            <person name="Szarkandi J.G."/>
            <person name="Papp V."/>
            <person name="Albert L."/>
            <person name="Andreopoulos W."/>
            <person name="Angelini C."/>
            <person name="Antonin V."/>
            <person name="Barry K.W."/>
            <person name="Bougher N.L."/>
            <person name="Buchanan P."/>
            <person name="Buyck B."/>
            <person name="Bense V."/>
            <person name="Catcheside P."/>
            <person name="Chovatia M."/>
            <person name="Cooper J."/>
            <person name="Damon W."/>
            <person name="Desjardin D."/>
            <person name="Finy P."/>
            <person name="Geml J."/>
            <person name="Haridas S."/>
            <person name="Hughes K."/>
            <person name="Justo A."/>
            <person name="Karasinski D."/>
            <person name="Kautmanova I."/>
            <person name="Kiss B."/>
            <person name="Kocsube S."/>
            <person name="Kotiranta H."/>
            <person name="LaButti K.M."/>
            <person name="Lechner B.E."/>
            <person name="Liimatainen K."/>
            <person name="Lipzen A."/>
            <person name="Lukacs Z."/>
            <person name="Mihaltcheva S."/>
            <person name="Morgado L.N."/>
            <person name="Niskanen T."/>
            <person name="Noordeloos M.E."/>
            <person name="Ohm R.A."/>
            <person name="Ortiz-Santana B."/>
            <person name="Ovrebo C."/>
            <person name="Racz N."/>
            <person name="Riley R."/>
            <person name="Savchenko A."/>
            <person name="Shiryaev A."/>
            <person name="Soop K."/>
            <person name="Spirin V."/>
            <person name="Szebenyi C."/>
            <person name="Tomsovsky M."/>
            <person name="Tulloss R.E."/>
            <person name="Uehling J."/>
            <person name="Grigoriev I.V."/>
            <person name="Vagvolgyi C."/>
            <person name="Papp T."/>
            <person name="Martin F.M."/>
            <person name="Miettinen O."/>
            <person name="Hibbett D.S."/>
            <person name="Nagy L.G."/>
        </authorList>
    </citation>
    <scope>NUCLEOTIDE SEQUENCE [LARGE SCALE GENOMIC DNA]</scope>
    <source>
        <strain evidence="1 2">CBS 962.96</strain>
    </source>
</reference>
<dbReference type="AlphaFoldDB" id="A0A4S8MLL4"/>
<protein>
    <submittedName>
        <fullName evidence="1">Uncharacterized protein</fullName>
    </submittedName>
</protein>
<evidence type="ECO:0000313" key="2">
    <source>
        <dbReference type="Proteomes" id="UP000297245"/>
    </source>
</evidence>
<evidence type="ECO:0000313" key="1">
    <source>
        <dbReference type="EMBL" id="THV03104.1"/>
    </source>
</evidence>
<keyword evidence="2" id="KW-1185">Reference proteome</keyword>
<dbReference type="EMBL" id="ML179070">
    <property type="protein sequence ID" value="THV03104.1"/>
    <property type="molecule type" value="Genomic_DNA"/>
</dbReference>
<gene>
    <name evidence="1" type="ORF">K435DRAFT_836030</name>
</gene>
<dbReference type="Proteomes" id="UP000297245">
    <property type="component" value="Unassembled WGS sequence"/>
</dbReference>
<accession>A0A4S8MLL4</accession>
<name>A0A4S8MLL4_DENBC</name>
<organism evidence="1 2">
    <name type="scientific">Dendrothele bispora (strain CBS 962.96)</name>
    <dbReference type="NCBI Taxonomy" id="1314807"/>
    <lineage>
        <taxon>Eukaryota</taxon>
        <taxon>Fungi</taxon>
        <taxon>Dikarya</taxon>
        <taxon>Basidiomycota</taxon>
        <taxon>Agaricomycotina</taxon>
        <taxon>Agaricomycetes</taxon>
        <taxon>Agaricomycetidae</taxon>
        <taxon>Agaricales</taxon>
        <taxon>Agaricales incertae sedis</taxon>
        <taxon>Dendrothele</taxon>
    </lineage>
</organism>
<dbReference type="OrthoDB" id="531190at2759"/>
<proteinExistence type="predicted"/>